<organism evidence="9 10">
    <name type="scientific">Berryella intestinalis</name>
    <dbReference type="NCBI Taxonomy" id="1531429"/>
    <lineage>
        <taxon>Bacteria</taxon>
        <taxon>Bacillati</taxon>
        <taxon>Actinomycetota</taxon>
        <taxon>Coriobacteriia</taxon>
        <taxon>Eggerthellales</taxon>
        <taxon>Eggerthellaceae</taxon>
        <taxon>Berryella</taxon>
    </lineage>
</organism>
<keyword evidence="3" id="KW-1003">Cell membrane</keyword>
<dbReference type="HOGENOM" id="CLU_133067_0_2_11"/>
<keyword evidence="5 8" id="KW-1133">Transmembrane helix</keyword>
<keyword evidence="6 8" id="KW-0472">Membrane</keyword>
<protein>
    <submittedName>
        <fullName evidence="9">Quaternary ammonium transporter</fullName>
    </submittedName>
</protein>
<dbReference type="STRING" id="1531429.JI75_08335"/>
<dbReference type="Gene3D" id="1.10.3730.20">
    <property type="match status" value="1"/>
</dbReference>
<dbReference type="PANTHER" id="PTHR30561">
    <property type="entry name" value="SMR FAMILY PROTON-DEPENDENT DRUG EFFLUX TRANSPORTER SUGE"/>
    <property type="match status" value="1"/>
</dbReference>
<dbReference type="SUPFAM" id="SSF103481">
    <property type="entry name" value="Multidrug resistance efflux transporter EmrE"/>
    <property type="match status" value="1"/>
</dbReference>
<name>A0A0A8BBX9_9ACTN</name>
<dbReference type="Pfam" id="PF00893">
    <property type="entry name" value="Multi_Drug_Res"/>
    <property type="match status" value="1"/>
</dbReference>
<evidence type="ECO:0000256" key="8">
    <source>
        <dbReference type="SAM" id="Phobius"/>
    </source>
</evidence>
<dbReference type="InterPro" id="IPR045324">
    <property type="entry name" value="Small_multidrug_res"/>
</dbReference>
<dbReference type="EMBL" id="CP009302">
    <property type="protein sequence ID" value="AJC12652.1"/>
    <property type="molecule type" value="Genomic_DNA"/>
</dbReference>
<evidence type="ECO:0000256" key="7">
    <source>
        <dbReference type="RuleBase" id="RU003942"/>
    </source>
</evidence>
<dbReference type="InterPro" id="IPR000390">
    <property type="entry name" value="Small_drug/metabolite_transptr"/>
</dbReference>
<evidence type="ECO:0000256" key="4">
    <source>
        <dbReference type="ARBA" id="ARBA00022692"/>
    </source>
</evidence>
<gene>
    <name evidence="9" type="ORF">JI75_08335</name>
</gene>
<evidence type="ECO:0000256" key="1">
    <source>
        <dbReference type="ARBA" id="ARBA00004651"/>
    </source>
</evidence>
<dbReference type="InterPro" id="IPR037185">
    <property type="entry name" value="EmrE-like"/>
</dbReference>
<reference evidence="10" key="1">
    <citation type="submission" date="2014-08" db="EMBL/GenBank/DDBJ databases">
        <title>Coriobacteriaceae sp. complete genome.</title>
        <authorList>
            <person name="Looft T."/>
            <person name="Bayles D.O."/>
            <person name="Stanton T.B."/>
        </authorList>
    </citation>
    <scope>NUCLEOTIDE SEQUENCE [LARGE SCALE GENOMIC DNA]</scope>
    <source>
        <strain evidence="10">68-1-3</strain>
    </source>
</reference>
<evidence type="ECO:0000256" key="2">
    <source>
        <dbReference type="ARBA" id="ARBA00022448"/>
    </source>
</evidence>
<sequence>MAWLMLAGSVILETFADTSMKLSDGFRKKGWIAGIAIGYVLSFYLMSHVLAELPLGITYAIWSGSSIALTCVVGRAVWGELFTWKKVVGIALVIAGIVLLKLGV</sequence>
<feature type="transmembrane region" description="Helical" evidence="8">
    <location>
        <begin position="84"/>
        <end position="102"/>
    </location>
</feature>
<evidence type="ECO:0000256" key="3">
    <source>
        <dbReference type="ARBA" id="ARBA00022475"/>
    </source>
</evidence>
<reference evidence="9 10" key="2">
    <citation type="journal article" date="2015" name="Genome Announc.">
        <title>Complete Genome Sequence of Coriobacteriaceae Strain 68-1-3, a Novel Mucus-Degrading Isolate from the Swine Intestinal Tract.</title>
        <authorList>
            <person name="Looft T."/>
            <person name="Bayles D.O."/>
            <person name="Alt D.P."/>
            <person name="Stanton T.B."/>
        </authorList>
    </citation>
    <scope>NUCLEOTIDE SEQUENCE [LARGE SCALE GENOMIC DNA]</scope>
    <source>
        <strain evidence="9 10">68-1-3</strain>
    </source>
</reference>
<comment type="similarity">
    <text evidence="7">Belongs to the drug/metabolite transporter (DMT) superfamily. Small multidrug resistance (SMR) (TC 2.A.7.1) family.</text>
</comment>
<dbReference type="OrthoDB" id="21828at2"/>
<proteinExistence type="inferred from homology"/>
<dbReference type="PANTHER" id="PTHR30561:SF1">
    <property type="entry name" value="MULTIDRUG TRANSPORTER EMRE"/>
    <property type="match status" value="1"/>
</dbReference>
<evidence type="ECO:0000256" key="5">
    <source>
        <dbReference type="ARBA" id="ARBA00022989"/>
    </source>
</evidence>
<dbReference type="GO" id="GO:0022857">
    <property type="term" value="F:transmembrane transporter activity"/>
    <property type="evidence" value="ECO:0007669"/>
    <property type="project" value="InterPro"/>
</dbReference>
<dbReference type="AlphaFoldDB" id="A0A0A8BBX9"/>
<dbReference type="GO" id="GO:0005886">
    <property type="term" value="C:plasma membrane"/>
    <property type="evidence" value="ECO:0007669"/>
    <property type="project" value="UniProtKB-SubCell"/>
</dbReference>
<dbReference type="RefSeq" id="WP_039690092.1">
    <property type="nucleotide sequence ID" value="NZ_CP009302.1"/>
</dbReference>
<keyword evidence="2" id="KW-0813">Transport</keyword>
<feature type="transmembrane region" description="Helical" evidence="8">
    <location>
        <begin position="57"/>
        <end position="78"/>
    </location>
</feature>
<evidence type="ECO:0000313" key="9">
    <source>
        <dbReference type="EMBL" id="AJC12652.1"/>
    </source>
</evidence>
<keyword evidence="4 7" id="KW-0812">Transmembrane</keyword>
<dbReference type="Proteomes" id="UP000031121">
    <property type="component" value="Chromosome"/>
</dbReference>
<dbReference type="KEGG" id="cbac:JI75_08335"/>
<evidence type="ECO:0000313" key="10">
    <source>
        <dbReference type="Proteomes" id="UP000031121"/>
    </source>
</evidence>
<comment type="subcellular location">
    <subcellularLocation>
        <location evidence="1 7">Cell membrane</location>
        <topology evidence="1 7">Multi-pass membrane protein</topology>
    </subcellularLocation>
</comment>
<feature type="transmembrane region" description="Helical" evidence="8">
    <location>
        <begin position="32"/>
        <end position="50"/>
    </location>
</feature>
<accession>A0A0A8BBX9</accession>
<evidence type="ECO:0000256" key="6">
    <source>
        <dbReference type="ARBA" id="ARBA00023136"/>
    </source>
</evidence>
<keyword evidence="10" id="KW-1185">Reference proteome</keyword>